<sequence length="37" mass="4357">MLVAFIKGNNEFFISVIIITIHSYASSHFPMYDRQCY</sequence>
<evidence type="ECO:0000313" key="2">
    <source>
        <dbReference type="EMBL" id="EZJ79973.1"/>
    </source>
</evidence>
<keyword evidence="1" id="KW-0812">Transmembrane</keyword>
<feature type="transmembrane region" description="Helical" evidence="1">
    <location>
        <begin position="12"/>
        <end position="32"/>
    </location>
</feature>
<evidence type="ECO:0000313" key="3">
    <source>
        <dbReference type="Proteomes" id="UP000024043"/>
    </source>
</evidence>
<keyword evidence="1" id="KW-1133">Transmembrane helix</keyword>
<dbReference type="Proteomes" id="UP000024043">
    <property type="component" value="Unassembled WGS sequence"/>
</dbReference>
<protein>
    <submittedName>
        <fullName evidence="2">Uncharacterized protein</fullName>
    </submittedName>
</protein>
<dbReference type="EMBL" id="JJLU01000157">
    <property type="protein sequence ID" value="EZJ79973.1"/>
    <property type="molecule type" value="Genomic_DNA"/>
</dbReference>
<comment type="caution">
    <text evidence="2">The sequence shown here is derived from an EMBL/GenBank/DDBJ whole genome shotgun (WGS) entry which is preliminary data.</text>
</comment>
<accession>A0AAN4NMK0</accession>
<evidence type="ECO:0000256" key="1">
    <source>
        <dbReference type="SAM" id="Phobius"/>
    </source>
</evidence>
<dbReference type="AlphaFoldDB" id="A0AAN4NMK0"/>
<keyword evidence="1" id="KW-0472">Membrane</keyword>
<name>A0AAN4NMK0_ECOLX</name>
<gene>
    <name evidence="2" type="ORF">AC00_5116</name>
</gene>
<organism evidence="2 3">
    <name type="scientific">Escherichia coli 1-250-04_S3_C1</name>
    <dbReference type="NCBI Taxonomy" id="1444135"/>
    <lineage>
        <taxon>Bacteria</taxon>
        <taxon>Pseudomonadati</taxon>
        <taxon>Pseudomonadota</taxon>
        <taxon>Gammaproteobacteria</taxon>
        <taxon>Enterobacterales</taxon>
        <taxon>Enterobacteriaceae</taxon>
        <taxon>Escherichia</taxon>
    </lineage>
</organism>
<reference evidence="2 3" key="1">
    <citation type="submission" date="2014-03" db="EMBL/GenBank/DDBJ databases">
        <title>Genetic Variability of E. coli after antibiotic treatment.</title>
        <authorList>
            <person name="Silbergeld E."/>
            <person name="Coles C."/>
            <person name="Seidman J.C."/>
            <person name="You Y."/>
            <person name="George J."/>
            <person name="Nadendla S."/>
            <person name="Huot H."/>
            <person name="Daugherty S.C."/>
            <person name="Nagaraj S."/>
            <person name="Ott S."/>
            <person name="Klega K."/>
            <person name="Rasko D."/>
        </authorList>
    </citation>
    <scope>NUCLEOTIDE SEQUENCE [LARGE SCALE GENOMIC DNA]</scope>
    <source>
        <strain evidence="2 3">1-250-04_S3_C1</strain>
    </source>
</reference>
<proteinExistence type="predicted"/>